<dbReference type="EMBL" id="JACJVO010000036">
    <property type="protein sequence ID" value="MBB6734772.1"/>
    <property type="molecule type" value="Genomic_DNA"/>
</dbReference>
<gene>
    <name evidence="9" type="ORF">H7C18_27980</name>
</gene>
<evidence type="ECO:0000256" key="3">
    <source>
        <dbReference type="ARBA" id="ARBA00022475"/>
    </source>
</evidence>
<evidence type="ECO:0000259" key="8">
    <source>
        <dbReference type="PROSITE" id="PS50928"/>
    </source>
</evidence>
<keyword evidence="4 7" id="KW-0812">Transmembrane</keyword>
<keyword evidence="10" id="KW-1185">Reference proteome</keyword>
<dbReference type="CDD" id="cd06261">
    <property type="entry name" value="TM_PBP2"/>
    <property type="match status" value="1"/>
</dbReference>
<dbReference type="GO" id="GO:0005886">
    <property type="term" value="C:plasma membrane"/>
    <property type="evidence" value="ECO:0007669"/>
    <property type="project" value="UniProtKB-SubCell"/>
</dbReference>
<comment type="subcellular location">
    <subcellularLocation>
        <location evidence="1 7">Cell membrane</location>
        <topology evidence="1 7">Multi-pass membrane protein</topology>
    </subcellularLocation>
</comment>
<evidence type="ECO:0000313" key="9">
    <source>
        <dbReference type="EMBL" id="MBB6734772.1"/>
    </source>
</evidence>
<feature type="domain" description="ABC transmembrane type-1" evidence="8">
    <location>
        <begin position="69"/>
        <end position="283"/>
    </location>
</feature>
<feature type="transmembrane region" description="Helical" evidence="7">
    <location>
        <begin position="12"/>
        <end position="36"/>
    </location>
</feature>
<sequence>MFNRSFVKYYHLMLLPGILLLILFSIVPMFGVTIAFEDFMPTKGIFRSEWVGLDNFNYMFSLPDSRQVFVNTIAIAVMKIVAGLAVPFVFSLLLHEAANAKFKRTVQTIVYLPHFLSWVILSGVIINFLSLEGIVNRLIEWFGGNPVMFLQSNHWFRVVLVTTDVWKEFGWGTIIFLAALTGINPSLYEAAAIDGANRFQRLRFVTVPGMVATIVLLATLSFGNVLNAGFDQIFNLYNPIVYQSGDIIDTYVYRAGLLEAQYGLSTAVGLFKSVISFVLIAASYGLATRFANYRIF</sequence>
<evidence type="ECO:0000256" key="4">
    <source>
        <dbReference type="ARBA" id="ARBA00022692"/>
    </source>
</evidence>
<keyword evidence="3" id="KW-1003">Cell membrane</keyword>
<name>A0A7X0SRG8_9BACL</name>
<reference evidence="9 10" key="1">
    <citation type="submission" date="2020-08" db="EMBL/GenBank/DDBJ databases">
        <title>Cohnella phylogeny.</title>
        <authorList>
            <person name="Dunlap C."/>
        </authorList>
    </citation>
    <scope>NUCLEOTIDE SEQUENCE [LARGE SCALE GENOMIC DNA]</scope>
    <source>
        <strain evidence="9 10">CBP 2801</strain>
    </source>
</reference>
<evidence type="ECO:0000313" key="10">
    <source>
        <dbReference type="Proteomes" id="UP000564644"/>
    </source>
</evidence>
<dbReference type="AlphaFoldDB" id="A0A7X0SRG8"/>
<feature type="transmembrane region" description="Helical" evidence="7">
    <location>
        <begin position="169"/>
        <end position="190"/>
    </location>
</feature>
<dbReference type="Proteomes" id="UP000564644">
    <property type="component" value="Unassembled WGS sequence"/>
</dbReference>
<comment type="caution">
    <text evidence="9">The sequence shown here is derived from an EMBL/GenBank/DDBJ whole genome shotgun (WGS) entry which is preliminary data.</text>
</comment>
<feature type="transmembrane region" description="Helical" evidence="7">
    <location>
        <begin position="68"/>
        <end position="94"/>
    </location>
</feature>
<accession>A0A7X0SRG8</accession>
<keyword evidence="5 7" id="KW-1133">Transmembrane helix</keyword>
<dbReference type="PROSITE" id="PS50928">
    <property type="entry name" value="ABC_TM1"/>
    <property type="match status" value="1"/>
</dbReference>
<keyword evidence="2 7" id="KW-0813">Transport</keyword>
<organism evidence="9 10">
    <name type="scientific">Cohnella zeiphila</name>
    <dbReference type="NCBI Taxonomy" id="2761120"/>
    <lineage>
        <taxon>Bacteria</taxon>
        <taxon>Bacillati</taxon>
        <taxon>Bacillota</taxon>
        <taxon>Bacilli</taxon>
        <taxon>Bacillales</taxon>
        <taxon>Paenibacillaceae</taxon>
        <taxon>Cohnella</taxon>
    </lineage>
</organism>
<dbReference type="Pfam" id="PF00528">
    <property type="entry name" value="BPD_transp_1"/>
    <property type="match status" value="1"/>
</dbReference>
<dbReference type="GO" id="GO:0055085">
    <property type="term" value="P:transmembrane transport"/>
    <property type="evidence" value="ECO:0007669"/>
    <property type="project" value="InterPro"/>
</dbReference>
<feature type="transmembrane region" description="Helical" evidence="7">
    <location>
        <begin position="262"/>
        <end position="287"/>
    </location>
</feature>
<evidence type="ECO:0000256" key="5">
    <source>
        <dbReference type="ARBA" id="ARBA00022989"/>
    </source>
</evidence>
<dbReference type="InterPro" id="IPR050809">
    <property type="entry name" value="UgpAE/MalFG_permease"/>
</dbReference>
<evidence type="ECO:0000256" key="1">
    <source>
        <dbReference type="ARBA" id="ARBA00004651"/>
    </source>
</evidence>
<protein>
    <submittedName>
        <fullName evidence="9">Sugar ABC transporter permease</fullName>
    </submittedName>
</protein>
<evidence type="ECO:0000256" key="6">
    <source>
        <dbReference type="ARBA" id="ARBA00023136"/>
    </source>
</evidence>
<proteinExistence type="inferred from homology"/>
<feature type="transmembrane region" description="Helical" evidence="7">
    <location>
        <begin position="202"/>
        <end position="222"/>
    </location>
</feature>
<dbReference type="RefSeq" id="WP_185132420.1">
    <property type="nucleotide sequence ID" value="NZ_JACJVO010000036.1"/>
</dbReference>
<feature type="transmembrane region" description="Helical" evidence="7">
    <location>
        <begin position="115"/>
        <end position="139"/>
    </location>
</feature>
<evidence type="ECO:0000256" key="7">
    <source>
        <dbReference type="RuleBase" id="RU363032"/>
    </source>
</evidence>
<dbReference type="InterPro" id="IPR035906">
    <property type="entry name" value="MetI-like_sf"/>
</dbReference>
<dbReference type="PANTHER" id="PTHR43227">
    <property type="entry name" value="BLL4140 PROTEIN"/>
    <property type="match status" value="1"/>
</dbReference>
<keyword evidence="6 7" id="KW-0472">Membrane</keyword>
<dbReference type="PANTHER" id="PTHR43227:SF11">
    <property type="entry name" value="BLL4140 PROTEIN"/>
    <property type="match status" value="1"/>
</dbReference>
<comment type="similarity">
    <text evidence="7">Belongs to the binding-protein-dependent transport system permease family.</text>
</comment>
<dbReference type="InterPro" id="IPR000515">
    <property type="entry name" value="MetI-like"/>
</dbReference>
<dbReference type="SUPFAM" id="SSF161098">
    <property type="entry name" value="MetI-like"/>
    <property type="match status" value="1"/>
</dbReference>
<dbReference type="Gene3D" id="1.10.3720.10">
    <property type="entry name" value="MetI-like"/>
    <property type="match status" value="1"/>
</dbReference>
<evidence type="ECO:0000256" key="2">
    <source>
        <dbReference type="ARBA" id="ARBA00022448"/>
    </source>
</evidence>